<organism evidence="9 10">
    <name type="scientific">Acetonema longum DSM 6540</name>
    <dbReference type="NCBI Taxonomy" id="1009370"/>
    <lineage>
        <taxon>Bacteria</taxon>
        <taxon>Bacillati</taxon>
        <taxon>Bacillota</taxon>
        <taxon>Negativicutes</taxon>
        <taxon>Acetonemataceae</taxon>
        <taxon>Acetonema</taxon>
    </lineage>
</organism>
<evidence type="ECO:0000256" key="4">
    <source>
        <dbReference type="ARBA" id="ARBA00022692"/>
    </source>
</evidence>
<evidence type="ECO:0000256" key="5">
    <source>
        <dbReference type="ARBA" id="ARBA00022960"/>
    </source>
</evidence>
<name>F7NHP0_9FIRM</name>
<proteinExistence type="inferred from homology"/>
<evidence type="ECO:0000313" key="9">
    <source>
        <dbReference type="EMBL" id="EGO64415.1"/>
    </source>
</evidence>
<dbReference type="OrthoDB" id="9796616at2"/>
<evidence type="ECO:0000256" key="1">
    <source>
        <dbReference type="ARBA" id="ARBA00004651"/>
    </source>
</evidence>
<comment type="similarity">
    <text evidence="2">Belongs to the MreD family.</text>
</comment>
<comment type="caution">
    <text evidence="9">The sequence shown here is derived from an EMBL/GenBank/DDBJ whole genome shotgun (WGS) entry which is preliminary data.</text>
</comment>
<dbReference type="eggNOG" id="COG2891">
    <property type="taxonomic scope" value="Bacteria"/>
</dbReference>
<evidence type="ECO:0000256" key="2">
    <source>
        <dbReference type="ARBA" id="ARBA00007776"/>
    </source>
</evidence>
<feature type="transmembrane region" description="Helical" evidence="8">
    <location>
        <begin position="134"/>
        <end position="156"/>
    </location>
</feature>
<keyword evidence="4 8" id="KW-0812">Transmembrane</keyword>
<dbReference type="STRING" id="1009370.ALO_07938"/>
<comment type="subcellular location">
    <subcellularLocation>
        <location evidence="1">Cell membrane</location>
        <topology evidence="1">Multi-pass membrane protein</topology>
    </subcellularLocation>
</comment>
<dbReference type="GO" id="GO:0008360">
    <property type="term" value="P:regulation of cell shape"/>
    <property type="evidence" value="ECO:0007669"/>
    <property type="project" value="UniProtKB-KW"/>
</dbReference>
<dbReference type="RefSeq" id="WP_004094484.1">
    <property type="nucleotide sequence ID" value="NZ_AFGF01000056.1"/>
</dbReference>
<protein>
    <submittedName>
        <fullName evidence="9">Uncharacterized protein</fullName>
    </submittedName>
</protein>
<sequence length="160" mass="17658">MKALQWILLLLVTVVVQATVVPFVLPFVVRPDLLLVIVVSTGFLCGKERAVGIGFFAGLLQDLATGNLFGIHILSKMAVGYIAGSAERQIFKENLFLPVAGMFIFTLIHGFIALSLLALLGYKAEWLATAFYQLVPMIMYNMAFSIPVHQVVYRLLALEK</sequence>
<keyword evidence="6 8" id="KW-1133">Transmembrane helix</keyword>
<dbReference type="InterPro" id="IPR017225">
    <property type="entry name" value="Cell_shape_determin_MreD_prd"/>
</dbReference>
<evidence type="ECO:0000256" key="6">
    <source>
        <dbReference type="ARBA" id="ARBA00022989"/>
    </source>
</evidence>
<keyword evidence="10" id="KW-1185">Reference proteome</keyword>
<evidence type="ECO:0000256" key="7">
    <source>
        <dbReference type="ARBA" id="ARBA00023136"/>
    </source>
</evidence>
<feature type="transmembrane region" description="Helical" evidence="8">
    <location>
        <begin position="53"/>
        <end position="75"/>
    </location>
</feature>
<dbReference type="EMBL" id="AFGF01000056">
    <property type="protein sequence ID" value="EGO64415.1"/>
    <property type="molecule type" value="Genomic_DNA"/>
</dbReference>
<dbReference type="GO" id="GO:0005886">
    <property type="term" value="C:plasma membrane"/>
    <property type="evidence" value="ECO:0007669"/>
    <property type="project" value="UniProtKB-SubCell"/>
</dbReference>
<evidence type="ECO:0000256" key="3">
    <source>
        <dbReference type="ARBA" id="ARBA00022475"/>
    </source>
</evidence>
<gene>
    <name evidence="9" type="ORF">ALO_07938</name>
</gene>
<keyword evidence="5" id="KW-0133">Cell shape</keyword>
<feature type="transmembrane region" description="Helical" evidence="8">
    <location>
        <begin position="95"/>
        <end position="122"/>
    </location>
</feature>
<dbReference type="PIRSF" id="PIRSF037497">
    <property type="entry name" value="MreD_Clostridium/Treponema_prd"/>
    <property type="match status" value="1"/>
</dbReference>
<evidence type="ECO:0000256" key="8">
    <source>
        <dbReference type="SAM" id="Phobius"/>
    </source>
</evidence>
<dbReference type="Pfam" id="PF04093">
    <property type="entry name" value="MreD"/>
    <property type="match status" value="1"/>
</dbReference>
<accession>F7NHP0</accession>
<evidence type="ECO:0000313" key="10">
    <source>
        <dbReference type="Proteomes" id="UP000003240"/>
    </source>
</evidence>
<keyword evidence="3" id="KW-1003">Cell membrane</keyword>
<dbReference type="NCBIfam" id="TIGR03426">
    <property type="entry name" value="shape_MreD"/>
    <property type="match status" value="1"/>
</dbReference>
<reference evidence="9 10" key="1">
    <citation type="journal article" date="2011" name="EMBO J.">
        <title>Structural diversity of bacterial flagellar motors.</title>
        <authorList>
            <person name="Chen S."/>
            <person name="Beeby M."/>
            <person name="Murphy G.E."/>
            <person name="Leadbetter J.R."/>
            <person name="Hendrixson D.R."/>
            <person name="Briegel A."/>
            <person name="Li Z."/>
            <person name="Shi J."/>
            <person name="Tocheva E.I."/>
            <person name="Muller A."/>
            <person name="Dobro M.J."/>
            <person name="Jensen G.J."/>
        </authorList>
    </citation>
    <scope>NUCLEOTIDE SEQUENCE [LARGE SCALE GENOMIC DNA]</scope>
    <source>
        <strain evidence="9 10">DSM 6540</strain>
    </source>
</reference>
<dbReference type="AlphaFoldDB" id="F7NHP0"/>
<dbReference type="Proteomes" id="UP000003240">
    <property type="component" value="Unassembled WGS sequence"/>
</dbReference>
<dbReference type="InterPro" id="IPR007227">
    <property type="entry name" value="Cell_shape_determining_MreD"/>
</dbReference>
<keyword evidence="7 8" id="KW-0472">Membrane</keyword>